<dbReference type="AlphaFoldDB" id="A0A375YF29"/>
<dbReference type="STRING" id="39692.BST38_05845"/>
<organism evidence="5 6">
    <name type="scientific">Mycolicibacterium parafortuitum</name>
    <name type="common">Mycobacterium parafortuitum</name>
    <dbReference type="NCBI Taxonomy" id="39692"/>
    <lineage>
        <taxon>Bacteria</taxon>
        <taxon>Bacillati</taxon>
        <taxon>Actinomycetota</taxon>
        <taxon>Actinomycetes</taxon>
        <taxon>Mycobacteriales</taxon>
        <taxon>Mycobacteriaceae</taxon>
        <taxon>Mycolicibacterium</taxon>
    </lineage>
</organism>
<feature type="region of interest" description="Disordered" evidence="4">
    <location>
        <begin position="459"/>
        <end position="613"/>
    </location>
</feature>
<feature type="compositionally biased region" description="Pro residues" evidence="4">
    <location>
        <begin position="500"/>
        <end position="509"/>
    </location>
</feature>
<dbReference type="GO" id="GO:0005524">
    <property type="term" value="F:ATP binding"/>
    <property type="evidence" value="ECO:0007669"/>
    <property type="project" value="UniProtKB-KW"/>
</dbReference>
<dbReference type="RefSeq" id="WP_083142306.1">
    <property type="nucleotide sequence ID" value="NZ_MVID01000003.1"/>
</dbReference>
<proteinExistence type="predicted"/>
<feature type="compositionally biased region" description="Low complexity" evidence="4">
    <location>
        <begin position="588"/>
        <end position="606"/>
    </location>
</feature>
<dbReference type="PANTHER" id="PTHR42749">
    <property type="entry name" value="CELL SHAPE-DETERMINING PROTEIN MREB"/>
    <property type="match status" value="1"/>
</dbReference>
<gene>
    <name evidence="5" type="ORF">MPP7335_01473</name>
</gene>
<sequence length="613" mass="61989">MRSSLGLSLGAATLIAVTDGRATVRRQALTLPSGLAVTGFVERIGDPVPMVLADGSIHRPETLTAAAVEELTQTVRPQRRPDVAAVAVPAHWPDTVVAAFRAAVPHLTVVSDAAAALTALQASPGLPAHGVIALCDFGAGGTGITLADASAGLTSIGTVRVDAFSGDAVDRALLQHVLAQFEAEPGGTAHVATLAGLREQCRVAKERLSSETATSLAYGHTTVRVTRAELDGLITADLNLVADALLGMLDRYGITPAQLAAVATVGGGARIPLVTQRLSEVLRQPVITAPGAQVAAAAGAELLALRSADHDAPTVLASAPPTADVWAPPTAANATVAAPVTPLAWSAEPDGDETGYATEYARPDVHFQPDESDEPDLEPLAWYRRPGVLFAAAACFAAVAATGLVLTAHTGPVEADTSTIATPVATKPAQAPADTAPAVEPPPAVTEVVVADAPAPRVVPPAAPAPQQPVLKQAAPQPVPRPVPQALPQPVPQTVLIPVPIAPPPPPAPSTVTVTPKPTPSPTPTPSPSPKPTPTSTPAPSPEPTSSPEPSPEPTSSPTPSPEPTTSPEPTSSPAPSLEPTQEPEPAPTSTETAAPAAPSEPQECAPESESDC</sequence>
<dbReference type="InterPro" id="IPR043129">
    <property type="entry name" value="ATPase_NBD"/>
</dbReference>
<keyword evidence="1" id="KW-0547">Nucleotide-binding</keyword>
<dbReference type="Gene3D" id="3.90.640.10">
    <property type="entry name" value="Actin, Chain A, domain 4"/>
    <property type="match status" value="1"/>
</dbReference>
<keyword evidence="2" id="KW-0067">ATP-binding</keyword>
<feature type="compositionally biased region" description="Pro residues" evidence="4">
    <location>
        <begin position="517"/>
        <end position="573"/>
    </location>
</feature>
<evidence type="ECO:0000256" key="4">
    <source>
        <dbReference type="SAM" id="MobiDB-lite"/>
    </source>
</evidence>
<dbReference type="Pfam" id="PF00012">
    <property type="entry name" value="HSP70"/>
    <property type="match status" value="1"/>
</dbReference>
<name>A0A375YF29_MYCPF</name>
<dbReference type="InterPro" id="IPR013126">
    <property type="entry name" value="Hsp_70_fam"/>
</dbReference>
<evidence type="ECO:0000256" key="3">
    <source>
        <dbReference type="ARBA" id="ARBA00023186"/>
    </source>
</evidence>
<dbReference type="Proteomes" id="UP000252008">
    <property type="component" value="Unassembled WGS sequence"/>
</dbReference>
<evidence type="ECO:0000313" key="6">
    <source>
        <dbReference type="Proteomes" id="UP000252008"/>
    </source>
</evidence>
<evidence type="ECO:0000256" key="1">
    <source>
        <dbReference type="ARBA" id="ARBA00022741"/>
    </source>
</evidence>
<evidence type="ECO:0000313" key="5">
    <source>
        <dbReference type="EMBL" id="SRX79735.1"/>
    </source>
</evidence>
<dbReference type="SUPFAM" id="SSF53067">
    <property type="entry name" value="Actin-like ATPase domain"/>
    <property type="match status" value="1"/>
</dbReference>
<evidence type="ECO:0000256" key="2">
    <source>
        <dbReference type="ARBA" id="ARBA00022840"/>
    </source>
</evidence>
<feature type="compositionally biased region" description="Pro residues" evidence="4">
    <location>
        <begin position="477"/>
        <end position="491"/>
    </location>
</feature>
<dbReference type="EMBL" id="UEGS01000001">
    <property type="protein sequence ID" value="SRX79735.1"/>
    <property type="molecule type" value="Genomic_DNA"/>
</dbReference>
<dbReference type="PANTHER" id="PTHR42749:SF1">
    <property type="entry name" value="CELL SHAPE-DETERMINING PROTEIN MREB"/>
    <property type="match status" value="1"/>
</dbReference>
<dbReference type="GO" id="GO:0140662">
    <property type="term" value="F:ATP-dependent protein folding chaperone"/>
    <property type="evidence" value="ECO:0007669"/>
    <property type="project" value="InterPro"/>
</dbReference>
<evidence type="ECO:0008006" key="7">
    <source>
        <dbReference type="Google" id="ProtNLM"/>
    </source>
</evidence>
<accession>A0A375YF29</accession>
<keyword evidence="6" id="KW-1185">Reference proteome</keyword>
<protein>
    <recommendedName>
        <fullName evidence="7">Molecular chaperone</fullName>
    </recommendedName>
</protein>
<reference evidence="5 6" key="1">
    <citation type="submission" date="2018-05" db="EMBL/GenBank/DDBJ databases">
        <authorList>
            <consortium name="IHU Genomes"/>
        </authorList>
    </citation>
    <scope>NUCLEOTIDE SEQUENCE [LARGE SCALE GENOMIC DNA]</scope>
    <source>
        <strain evidence="5 6">P7335</strain>
    </source>
</reference>
<keyword evidence="3" id="KW-0143">Chaperone</keyword>
<dbReference type="Gene3D" id="3.30.420.40">
    <property type="match status" value="2"/>
</dbReference>